<dbReference type="GO" id="GO:0008849">
    <property type="term" value="F:enterochelin esterase activity"/>
    <property type="evidence" value="ECO:0007669"/>
    <property type="project" value="InterPro"/>
</dbReference>
<evidence type="ECO:0000256" key="5">
    <source>
        <dbReference type="SAM" id="SignalP"/>
    </source>
</evidence>
<feature type="domain" description="Enterochelin esterase N-terminal" evidence="6">
    <location>
        <begin position="160"/>
        <end position="270"/>
    </location>
</feature>
<organism evidence="7 8">
    <name type="scientific">Lonepinella koalarum</name>
    <dbReference type="NCBI Taxonomy" id="53417"/>
    <lineage>
        <taxon>Bacteria</taxon>
        <taxon>Pseudomonadati</taxon>
        <taxon>Pseudomonadota</taxon>
        <taxon>Gammaproteobacteria</taxon>
        <taxon>Pasteurellales</taxon>
        <taxon>Pasteurellaceae</taxon>
        <taxon>Lonepinella</taxon>
    </lineage>
</organism>
<dbReference type="RefSeq" id="WP_132302290.1">
    <property type="nucleotide sequence ID" value="NZ_CP170642.1"/>
</dbReference>
<dbReference type="SUPFAM" id="SSF81296">
    <property type="entry name" value="E set domains"/>
    <property type="match status" value="1"/>
</dbReference>
<comment type="similarity">
    <text evidence="4">Belongs to the Fes family.</text>
</comment>
<dbReference type="InterPro" id="IPR000801">
    <property type="entry name" value="Esterase-like"/>
</dbReference>
<dbReference type="GO" id="GO:0005506">
    <property type="term" value="F:iron ion binding"/>
    <property type="evidence" value="ECO:0007669"/>
    <property type="project" value="InterPro"/>
</dbReference>
<dbReference type="InterPro" id="IPR021764">
    <property type="entry name" value="Enterochelin_esterase_N"/>
</dbReference>
<dbReference type="InterPro" id="IPR029058">
    <property type="entry name" value="AB_hydrolase_fold"/>
</dbReference>
<dbReference type="InterPro" id="IPR014756">
    <property type="entry name" value="Ig_E-set"/>
</dbReference>
<dbReference type="InterPro" id="IPR013783">
    <property type="entry name" value="Ig-like_fold"/>
</dbReference>
<sequence length="512" mass="57874">MMKKITALLLMSMSTFAYSQSISLQNGDFVKGEFTVTDKDGADLAVVFADKSERRLVQNVVGKKEFVFKAEQTGTADFVIYSSQGKKAEIQQDQIQILQQIPVEKQNALPTKYLSTKIQQLAEQITEQNKMALLDEFWQQVTKQGTPLIEPVENTDENVVTFLWRGAKHNVWLWGSPSREDHHDQLERLFDSDIWFKSYQLPNDSLVSYGFAPDVPTLPVSQGEQRRAMLATLQADPFNPHTYPAKPKYPQDRFSYESVLKLKNTPQSPWLEAKSVAQGTLQSYSFHSQILGNERRIRIYLPTHFNPNNPDLHLLFLFDGAEYVAKVATPTILDNLIAQGKIPPTVAVFIDNPTTQARRTELPPNPNFANMLATELYPWVSQQLGIKIAAKHTALAGSSFGGLATAYIANQYPDIFGNALVLSGSFWWKDPTASTQFNNAMAHLYASQAPKDIRFFISAGIYEQSILNSSRHFKDVLMAKNYPVIYQEYHSEHGYYSWQTILPEGLLALFGQ</sequence>
<dbReference type="InterPro" id="IPR050583">
    <property type="entry name" value="Mycobacterial_A85_antigen"/>
</dbReference>
<proteinExistence type="inferred from homology"/>
<evidence type="ECO:0000256" key="3">
    <source>
        <dbReference type="ARBA" id="ARBA00022801"/>
    </source>
</evidence>
<evidence type="ECO:0000256" key="4">
    <source>
        <dbReference type="ARBA" id="ARBA00024201"/>
    </source>
</evidence>
<dbReference type="SUPFAM" id="SSF53474">
    <property type="entry name" value="alpha/beta-Hydrolases"/>
    <property type="match status" value="1"/>
</dbReference>
<dbReference type="Pfam" id="PF11806">
    <property type="entry name" value="Enterochelin_N"/>
    <property type="match status" value="1"/>
</dbReference>
<keyword evidence="5" id="KW-0732">Signal</keyword>
<gene>
    <name evidence="7" type="ORF">EV692_1690</name>
</gene>
<evidence type="ECO:0000259" key="6">
    <source>
        <dbReference type="Pfam" id="PF11806"/>
    </source>
</evidence>
<dbReference type="PANTHER" id="PTHR48098:SF3">
    <property type="entry name" value="IRON(III) ENTEROBACTIN ESTERASE"/>
    <property type="match status" value="1"/>
</dbReference>
<comment type="subcellular location">
    <subcellularLocation>
        <location evidence="1">Cytoplasm</location>
    </subcellularLocation>
</comment>
<dbReference type="Proteomes" id="UP000295496">
    <property type="component" value="Unassembled WGS sequence"/>
</dbReference>
<evidence type="ECO:0000256" key="1">
    <source>
        <dbReference type="ARBA" id="ARBA00004496"/>
    </source>
</evidence>
<evidence type="ECO:0000256" key="2">
    <source>
        <dbReference type="ARBA" id="ARBA00022490"/>
    </source>
</evidence>
<keyword evidence="8" id="KW-1185">Reference proteome</keyword>
<dbReference type="GO" id="GO:0005737">
    <property type="term" value="C:cytoplasm"/>
    <property type="evidence" value="ECO:0007669"/>
    <property type="project" value="UniProtKB-SubCell"/>
</dbReference>
<evidence type="ECO:0000313" key="8">
    <source>
        <dbReference type="Proteomes" id="UP000295496"/>
    </source>
</evidence>
<feature type="signal peptide" evidence="5">
    <location>
        <begin position="1"/>
        <end position="19"/>
    </location>
</feature>
<dbReference type="AlphaFoldDB" id="A0A4R1KVK8"/>
<reference evidence="7 8" key="1">
    <citation type="submission" date="2019-03" db="EMBL/GenBank/DDBJ databases">
        <title>Genomic Encyclopedia of Type Strains, Phase IV (KMG-IV): sequencing the most valuable type-strain genomes for metagenomic binning, comparative biology and taxonomic classification.</title>
        <authorList>
            <person name="Goeker M."/>
        </authorList>
    </citation>
    <scope>NUCLEOTIDE SEQUENCE [LARGE SCALE GENOMIC DNA]</scope>
    <source>
        <strain evidence="7 8">DSM 10053</strain>
    </source>
</reference>
<dbReference type="PANTHER" id="PTHR48098">
    <property type="entry name" value="ENTEROCHELIN ESTERASE-RELATED"/>
    <property type="match status" value="1"/>
</dbReference>
<dbReference type="EMBL" id="SMGJ01000005">
    <property type="protein sequence ID" value="TCK68359.1"/>
    <property type="molecule type" value="Genomic_DNA"/>
</dbReference>
<name>A0A4R1KVK8_9PAST</name>
<dbReference type="GO" id="GO:0006826">
    <property type="term" value="P:iron ion transport"/>
    <property type="evidence" value="ECO:0007669"/>
    <property type="project" value="InterPro"/>
</dbReference>
<accession>A0A4R1KVK8</accession>
<keyword evidence="2" id="KW-0963">Cytoplasm</keyword>
<keyword evidence="3" id="KW-0378">Hydrolase</keyword>
<evidence type="ECO:0000313" key="7">
    <source>
        <dbReference type="EMBL" id="TCK68359.1"/>
    </source>
</evidence>
<dbReference type="Gene3D" id="3.40.50.1820">
    <property type="entry name" value="alpha/beta hydrolase"/>
    <property type="match status" value="1"/>
</dbReference>
<feature type="chain" id="PRO_5030099098" evidence="5">
    <location>
        <begin position="20"/>
        <end position="512"/>
    </location>
</feature>
<protein>
    <submittedName>
        <fullName evidence="7">Enterochelin esterase family protein</fullName>
    </submittedName>
</protein>
<comment type="caution">
    <text evidence="7">The sequence shown here is derived from an EMBL/GenBank/DDBJ whole genome shotgun (WGS) entry which is preliminary data.</text>
</comment>
<dbReference type="Pfam" id="PF00756">
    <property type="entry name" value="Esterase"/>
    <property type="match status" value="1"/>
</dbReference>
<dbReference type="Gene3D" id="2.60.40.10">
    <property type="entry name" value="Immunoglobulins"/>
    <property type="match status" value="1"/>
</dbReference>